<dbReference type="EC" id="3.4.21.-" evidence="3"/>
<name>A0ABV6PTR3_9BURK</name>
<dbReference type="Proteomes" id="UP001589834">
    <property type="component" value="Unassembled WGS sequence"/>
</dbReference>
<dbReference type="SUPFAM" id="SSF50494">
    <property type="entry name" value="Trypsin-like serine proteases"/>
    <property type="match status" value="1"/>
</dbReference>
<feature type="signal peptide" evidence="2">
    <location>
        <begin position="1"/>
        <end position="23"/>
    </location>
</feature>
<proteinExistence type="predicted"/>
<dbReference type="Gene3D" id="2.40.10.10">
    <property type="entry name" value="Trypsin-like serine proteases"/>
    <property type="match status" value="2"/>
</dbReference>
<keyword evidence="2" id="KW-0732">Signal</keyword>
<keyword evidence="3" id="KW-0378">Hydrolase</keyword>
<sequence>MTPSHRIALALSCVLALGLGACGGGSDSPPPAPPPAPTPTPPAPPPAAADRIEPLDTAALPNKAALSAPAAVAVSRLPAGTVVPRVELGPLAALKLSAGDGKSAPLQIGVGRAVAATADAAALAARLQWQPLPDGSQVAALAFDSPGAQALRLGVRVDEAPAGTRLRFYGAPGSPVVEQAAAQAPQGAAALLWGPDTPGAVGTLELQLSPGASPAQLRLAVPQLSHLSQTVEQALAAVKTENDIGTAGRCNLDVMCTPALDAESRSVAQLLFTKPDGSYLCTGTLLNDTRGSRTPRLLTAAHCIADDASAASLITYWFFRAASCNGSPKVDPASTRLTSGAKLLFTDSGVDSTLLQLNSAPPANVVFAGSYFGDGVGVGAGVVSIHHPEGDLQKDSVGAVTGFANCGTGTCSSASADAGSLLQIGWTQGTTEPGSSGAAIWTQLGNTRYVVGALHGGSASCQNPGGADFFGRFNRAFYRGLGNWLTQ</sequence>
<feature type="compositionally biased region" description="Pro residues" evidence="1">
    <location>
        <begin position="28"/>
        <end position="47"/>
    </location>
</feature>
<protein>
    <submittedName>
        <fullName evidence="3">Trypsin-like serine peptidase</fullName>
        <ecNumber evidence="3">3.4.21.-</ecNumber>
    </submittedName>
</protein>
<dbReference type="PANTHER" id="PTHR36234:SF5">
    <property type="entry name" value="LYSYL ENDOPEPTIDASE"/>
    <property type="match status" value="1"/>
</dbReference>
<dbReference type="PANTHER" id="PTHR36234">
    <property type="entry name" value="LYSYL ENDOPEPTIDASE"/>
    <property type="match status" value="1"/>
</dbReference>
<evidence type="ECO:0000256" key="2">
    <source>
        <dbReference type="SAM" id="SignalP"/>
    </source>
</evidence>
<accession>A0ABV6PTR3</accession>
<feature type="region of interest" description="Disordered" evidence="1">
    <location>
        <begin position="24"/>
        <end position="49"/>
    </location>
</feature>
<dbReference type="RefSeq" id="WP_377481790.1">
    <property type="nucleotide sequence ID" value="NZ_JBHLTN010000014.1"/>
</dbReference>
<evidence type="ECO:0000256" key="1">
    <source>
        <dbReference type="SAM" id="MobiDB-lite"/>
    </source>
</evidence>
<evidence type="ECO:0000313" key="3">
    <source>
        <dbReference type="EMBL" id="MFC0592448.1"/>
    </source>
</evidence>
<comment type="caution">
    <text evidence="3">The sequence shown here is derived from an EMBL/GenBank/DDBJ whole genome shotgun (WGS) entry which is preliminary data.</text>
</comment>
<gene>
    <name evidence="3" type="ORF">ACFFGG_07755</name>
</gene>
<dbReference type="InterPro" id="IPR009003">
    <property type="entry name" value="Peptidase_S1_PA"/>
</dbReference>
<keyword evidence="4" id="KW-1185">Reference proteome</keyword>
<dbReference type="PROSITE" id="PS00134">
    <property type="entry name" value="TRYPSIN_HIS"/>
    <property type="match status" value="1"/>
</dbReference>
<feature type="chain" id="PRO_5046515970" evidence="2">
    <location>
        <begin position="24"/>
        <end position="487"/>
    </location>
</feature>
<reference evidence="3 4" key="1">
    <citation type="submission" date="2024-09" db="EMBL/GenBank/DDBJ databases">
        <authorList>
            <person name="Sun Q."/>
            <person name="Mori K."/>
        </authorList>
    </citation>
    <scope>NUCLEOTIDE SEQUENCE [LARGE SCALE GENOMIC DNA]</scope>
    <source>
        <strain evidence="3 4">NCAIM B.02336</strain>
    </source>
</reference>
<dbReference type="InterPro" id="IPR018114">
    <property type="entry name" value="TRYPSIN_HIS"/>
</dbReference>
<dbReference type="Pfam" id="PF13365">
    <property type="entry name" value="Trypsin_2"/>
    <property type="match status" value="1"/>
</dbReference>
<dbReference type="EMBL" id="JBHLTN010000014">
    <property type="protein sequence ID" value="MFC0592448.1"/>
    <property type="molecule type" value="Genomic_DNA"/>
</dbReference>
<dbReference type="PROSITE" id="PS51257">
    <property type="entry name" value="PROKAR_LIPOPROTEIN"/>
    <property type="match status" value="1"/>
</dbReference>
<evidence type="ECO:0000313" key="4">
    <source>
        <dbReference type="Proteomes" id="UP001589834"/>
    </source>
</evidence>
<dbReference type="InterPro" id="IPR043504">
    <property type="entry name" value="Peptidase_S1_PA_chymotrypsin"/>
</dbReference>
<dbReference type="GO" id="GO:0016787">
    <property type="term" value="F:hydrolase activity"/>
    <property type="evidence" value="ECO:0007669"/>
    <property type="project" value="UniProtKB-KW"/>
</dbReference>
<organism evidence="3 4">
    <name type="scientific">Ottowia pentelensis</name>
    <dbReference type="NCBI Taxonomy" id="511108"/>
    <lineage>
        <taxon>Bacteria</taxon>
        <taxon>Pseudomonadati</taxon>
        <taxon>Pseudomonadota</taxon>
        <taxon>Betaproteobacteria</taxon>
        <taxon>Burkholderiales</taxon>
        <taxon>Comamonadaceae</taxon>
        <taxon>Ottowia</taxon>
    </lineage>
</organism>